<evidence type="ECO:0000256" key="2">
    <source>
        <dbReference type="ARBA" id="ARBA00009463"/>
    </source>
</evidence>
<evidence type="ECO:0000256" key="6">
    <source>
        <dbReference type="PIRSR" id="PIRSR000105-2"/>
    </source>
</evidence>
<dbReference type="GO" id="GO:0006635">
    <property type="term" value="P:fatty acid beta-oxidation"/>
    <property type="evidence" value="ECO:0007669"/>
    <property type="project" value="TreeGrafter"/>
</dbReference>
<dbReference type="SUPFAM" id="SSF48179">
    <property type="entry name" value="6-phosphogluconate dehydrogenase C-terminal domain-like"/>
    <property type="match status" value="1"/>
</dbReference>
<reference evidence="10 11" key="1">
    <citation type="submission" date="2011-11" db="EMBL/GenBank/DDBJ databases">
        <title>The Noncontiguous Finished genome of Desulfosporosinus youngiae DSM 17734.</title>
        <authorList>
            <consortium name="US DOE Joint Genome Institute (JGI-PGF)"/>
            <person name="Lucas S."/>
            <person name="Han J."/>
            <person name="Lapidus A."/>
            <person name="Cheng J.-F."/>
            <person name="Goodwin L."/>
            <person name="Pitluck S."/>
            <person name="Peters L."/>
            <person name="Ovchinnikova G."/>
            <person name="Lu M."/>
            <person name="Land M.L."/>
            <person name="Hauser L."/>
            <person name="Pester M."/>
            <person name="Spring S."/>
            <person name="Ollivier B."/>
            <person name="Rattei T."/>
            <person name="Klenk H.-P."/>
            <person name="Wagner M."/>
            <person name="Loy A."/>
            <person name="Woyke T.J."/>
        </authorList>
    </citation>
    <scope>NUCLEOTIDE SEQUENCE [LARGE SCALE GENOMIC DNA]</scope>
    <source>
        <strain evidence="10 11">DSM 17734</strain>
    </source>
</reference>
<feature type="binding site" evidence="6">
    <location>
        <position position="119"/>
    </location>
    <ligand>
        <name>NAD(+)</name>
        <dbReference type="ChEBI" id="CHEBI:57540"/>
    </ligand>
</feature>
<dbReference type="eggNOG" id="COG1250">
    <property type="taxonomic scope" value="Bacteria"/>
</dbReference>
<dbReference type="HOGENOM" id="CLU_009834_2_0_9"/>
<dbReference type="InterPro" id="IPR013328">
    <property type="entry name" value="6PGD_dom2"/>
</dbReference>
<protein>
    <recommendedName>
        <fullName evidence="4">3-hydroxybutyryl-CoA dehydrogenase</fullName>
    </recommendedName>
</protein>
<comment type="pathway">
    <text evidence="1">Lipid metabolism; butanoate metabolism.</text>
</comment>
<keyword evidence="6" id="KW-0520">NAD</keyword>
<accession>H5XUX2</accession>
<feature type="binding site" evidence="6">
    <location>
        <position position="92"/>
    </location>
    <ligand>
        <name>NAD(+)</name>
        <dbReference type="ChEBI" id="CHEBI:57540"/>
    </ligand>
</feature>
<evidence type="ECO:0000259" key="8">
    <source>
        <dbReference type="Pfam" id="PF00725"/>
    </source>
</evidence>
<evidence type="ECO:0000256" key="7">
    <source>
        <dbReference type="PIRSR" id="PIRSR000105-3"/>
    </source>
</evidence>
<dbReference type="InterPro" id="IPR008927">
    <property type="entry name" value="6-PGluconate_DH-like_C_sf"/>
</dbReference>
<evidence type="ECO:0000256" key="1">
    <source>
        <dbReference type="ARBA" id="ARBA00005086"/>
    </source>
</evidence>
<dbReference type="Gene3D" id="1.10.1040.10">
    <property type="entry name" value="N-(1-d-carboxylethyl)-l-norvaline Dehydrogenase, domain 2"/>
    <property type="match status" value="1"/>
</dbReference>
<feature type="binding site" evidence="6">
    <location>
        <position position="97"/>
    </location>
    <ligand>
        <name>NAD(+)</name>
        <dbReference type="ChEBI" id="CHEBI:57540"/>
    </ligand>
</feature>
<dbReference type="InterPro" id="IPR022694">
    <property type="entry name" value="3-OHacyl-CoA_DH"/>
</dbReference>
<dbReference type="PIRSF" id="PIRSF000105">
    <property type="entry name" value="HCDH"/>
    <property type="match status" value="1"/>
</dbReference>
<dbReference type="SUPFAM" id="SSF51735">
    <property type="entry name" value="NAD(P)-binding Rossmann-fold domains"/>
    <property type="match status" value="1"/>
</dbReference>
<feature type="binding site" evidence="7">
    <location>
        <position position="119"/>
    </location>
    <ligand>
        <name>CoA</name>
        <dbReference type="ChEBI" id="CHEBI:57287"/>
    </ligand>
</feature>
<evidence type="ECO:0000313" key="11">
    <source>
        <dbReference type="Proteomes" id="UP000005104"/>
    </source>
</evidence>
<feature type="binding site" evidence="6">
    <location>
        <position position="33"/>
    </location>
    <ligand>
        <name>NAD(+)</name>
        <dbReference type="ChEBI" id="CHEBI:57540"/>
    </ligand>
</feature>
<dbReference type="AlphaFoldDB" id="H5XUX2"/>
<keyword evidence="3" id="KW-0560">Oxidoreductase</keyword>
<dbReference type="PANTHER" id="PTHR48075:SF5">
    <property type="entry name" value="3-HYDROXYBUTYRYL-COA DEHYDROGENASE"/>
    <property type="match status" value="1"/>
</dbReference>
<dbReference type="PANTHER" id="PTHR48075">
    <property type="entry name" value="3-HYDROXYACYL-COA DEHYDROGENASE FAMILY PROTEIN"/>
    <property type="match status" value="1"/>
</dbReference>
<dbReference type="InterPro" id="IPR006176">
    <property type="entry name" value="3-OHacyl-CoA_DH_NAD-bd"/>
</dbReference>
<dbReference type="UniPathway" id="UPA00863"/>
<feature type="domain" description="3-hydroxyacyl-CoA dehydrogenase C-terminal" evidence="8">
    <location>
        <begin position="186"/>
        <end position="282"/>
    </location>
</feature>
<keyword evidence="11" id="KW-1185">Reference proteome</keyword>
<dbReference type="PROSITE" id="PS00067">
    <property type="entry name" value="3HCDH"/>
    <property type="match status" value="1"/>
</dbReference>
<dbReference type="Pfam" id="PF00725">
    <property type="entry name" value="3HCDH"/>
    <property type="match status" value="1"/>
</dbReference>
<dbReference type="GO" id="GO:0008691">
    <property type="term" value="F:3-hydroxybutyryl-CoA dehydrogenase activity"/>
    <property type="evidence" value="ECO:0007669"/>
    <property type="project" value="TreeGrafter"/>
</dbReference>
<organism evidence="10 11">
    <name type="scientific">Desulfosporosinus youngiae DSM 17734</name>
    <dbReference type="NCBI Taxonomy" id="768710"/>
    <lineage>
        <taxon>Bacteria</taxon>
        <taxon>Bacillati</taxon>
        <taxon>Bacillota</taxon>
        <taxon>Clostridia</taxon>
        <taxon>Eubacteriales</taxon>
        <taxon>Desulfitobacteriaceae</taxon>
        <taxon>Desulfosporosinus</taxon>
    </lineage>
</organism>
<dbReference type="InterPro" id="IPR006108">
    <property type="entry name" value="3HC_DH_C"/>
</dbReference>
<dbReference type="Pfam" id="PF02737">
    <property type="entry name" value="3HCDH_N"/>
    <property type="match status" value="1"/>
</dbReference>
<dbReference type="InterPro" id="IPR006180">
    <property type="entry name" value="3-OHacyl-CoA_DH_CS"/>
</dbReference>
<feature type="binding site" evidence="6">
    <location>
        <position position="274"/>
    </location>
    <ligand>
        <name>NAD(+)</name>
        <dbReference type="ChEBI" id="CHEBI:57540"/>
    </ligand>
</feature>
<dbReference type="Gene3D" id="3.40.50.720">
    <property type="entry name" value="NAD(P)-binding Rossmann-like Domain"/>
    <property type="match status" value="1"/>
</dbReference>
<feature type="binding site" evidence="7">
    <location>
        <position position="49"/>
    </location>
    <ligand>
        <name>CoA</name>
        <dbReference type="ChEBI" id="CHEBI:57287"/>
    </ligand>
</feature>
<evidence type="ECO:0000256" key="4">
    <source>
        <dbReference type="ARBA" id="ARBA00067747"/>
    </source>
</evidence>
<dbReference type="OrthoDB" id="9815331at2"/>
<gene>
    <name evidence="10" type="ORF">DesyoDRAFT_2344</name>
</gene>
<feature type="site" description="Important for catalytic activity" evidence="5">
    <location>
        <position position="140"/>
    </location>
</feature>
<evidence type="ECO:0000313" key="10">
    <source>
        <dbReference type="EMBL" id="EHQ89424.1"/>
    </source>
</evidence>
<dbReference type="RefSeq" id="WP_007783092.1">
    <property type="nucleotide sequence ID" value="NZ_CM001441.1"/>
</dbReference>
<evidence type="ECO:0000256" key="5">
    <source>
        <dbReference type="PIRSR" id="PIRSR000105-1"/>
    </source>
</evidence>
<sequence length="284" mass="30500">MEIKQVGVLGAGTMGAGIAQVFAEAGLKVMLVDIDSNMLQAALGKIKKSWQKAVEKGKIDDAVKAAREALLECSGDMSGFKDCDLVVEAIVEEIGVKQKVFQAMADICQEQAILATNTSALSITEIAAATQRADRILGMHFFNPVTVMKLVEVIPGLETSMSTTEAVVELVKRIGKEPVITKEAPGFLVNRILNPLVNEAALVYQEGMASAEEIDKAMKLGAGLPMGPLALADLVGLDVVLKVTEYLFKEFGESKYRPALVLKQKVRAGHLGVKTGKGFYDYKK</sequence>
<evidence type="ECO:0000259" key="9">
    <source>
        <dbReference type="Pfam" id="PF02737"/>
    </source>
</evidence>
<dbReference type="STRING" id="768710.DesyoDRAFT_2344"/>
<feature type="binding site" evidence="6">
    <location>
        <begin position="10"/>
        <end position="15"/>
    </location>
    <ligand>
        <name>NAD(+)</name>
        <dbReference type="ChEBI" id="CHEBI:57540"/>
    </ligand>
</feature>
<dbReference type="Proteomes" id="UP000005104">
    <property type="component" value="Chromosome"/>
</dbReference>
<name>H5XUX2_9FIRM</name>
<dbReference type="GO" id="GO:0070403">
    <property type="term" value="F:NAD+ binding"/>
    <property type="evidence" value="ECO:0007669"/>
    <property type="project" value="InterPro"/>
</dbReference>
<dbReference type="EMBL" id="CM001441">
    <property type="protein sequence ID" value="EHQ89424.1"/>
    <property type="molecule type" value="Genomic_DNA"/>
</dbReference>
<dbReference type="FunFam" id="3.40.50.720:FF:000009">
    <property type="entry name" value="Fatty oxidation complex, alpha subunit"/>
    <property type="match status" value="1"/>
</dbReference>
<comment type="similarity">
    <text evidence="2">Belongs to the 3-hydroxyacyl-CoA dehydrogenase family.</text>
</comment>
<feature type="binding site" evidence="6">
    <location>
        <position position="143"/>
    </location>
    <ligand>
        <name>NAD(+)</name>
        <dbReference type="ChEBI" id="CHEBI:57540"/>
    </ligand>
</feature>
<proteinExistence type="inferred from homology"/>
<dbReference type="GO" id="GO:0019605">
    <property type="term" value="P:butyrate metabolic process"/>
    <property type="evidence" value="ECO:0007669"/>
    <property type="project" value="UniProtKB-UniPathway"/>
</dbReference>
<dbReference type="InterPro" id="IPR036291">
    <property type="entry name" value="NAD(P)-bd_dom_sf"/>
</dbReference>
<feature type="domain" description="3-hydroxyacyl-CoA dehydrogenase NAD binding" evidence="9">
    <location>
        <begin position="5"/>
        <end position="183"/>
    </location>
</feature>
<evidence type="ECO:0000256" key="3">
    <source>
        <dbReference type="ARBA" id="ARBA00023002"/>
    </source>
</evidence>
<feature type="binding site" evidence="7">
    <location>
        <position position="56"/>
    </location>
    <ligand>
        <name>CoA</name>
        <dbReference type="ChEBI" id="CHEBI:57287"/>
    </ligand>
</feature>